<dbReference type="Proteomes" id="UP001143307">
    <property type="component" value="Unassembled WGS sequence"/>
</dbReference>
<comment type="caution">
    <text evidence="2">The sequence shown here is derived from an EMBL/GenBank/DDBJ whole genome shotgun (WGS) entry which is preliminary data.</text>
</comment>
<evidence type="ECO:0000259" key="1">
    <source>
        <dbReference type="SMART" id="SM00942"/>
    </source>
</evidence>
<dbReference type="InterPro" id="IPR025048">
    <property type="entry name" value="DUF3987"/>
</dbReference>
<sequence>MMLHIATGRYKSDTSIKTAEVSLEDMQAMLSRFEYRQNKDGPYYIPAKFKKKYREHTNIINWDGAVIDLDEDANASEDIIRERLEGIAYMAHTTHRHLIKVDGVEMWRVFIPFSQPVTPAVYKKVAAKLNALFPGTDRGTEKSMQFYFQPSCPPDMKDAARAFDTLDGGEILNPVKFLDEPLQAVPDAPAPVKRVQGGVSEGSRNDNLTRNVASWLNDGLSLDELLGKAKALNLENNPPLPDAEVVQTVKSMIGTHLNNPENDFPAVHDTDAHQWPELVDPFAQMAAPPFPLDTLPGAMRDYCVDKARQSGFDVGGYAFCALVAAGCTADHRIKMDCGAFKVPAFMWGGLVDPSGGGKTPLMNAAKEPAEDIDQARQDASSAAHHVWKSACRGVKQEDRPAKPAWFQRHATDITTEALGELLVDNPEGVNLFHDELTEFLGRMDAYSGKSGKDQAVFLKGYDGSAVTINRVGNKGEPHRVPNFSVGILAGVQPEVLGEKFKSRSQGAVGLYQRFMVYAMREAGEVNYADTDESISKAYADLFAGLDAIRFNTIKAVMGGSAINLSNDGRELMSGLHNHYRTIAKRTPGGRFQEHLNKFPGFLGRITLTLHLMDSVTNNTDHMVMVSAETVERASRILACLYKHSEAVYAVLDREASDTHSLVVTACEAILAKGWKVFTRSDLTANATHWRKGDDYGRQGEGAIDLLIEFGWIRDITNQRKPGQRGRRSAGKFEVNPLVSAQFLEHAQRVMAMREERFAAIQIAVEARRKEKEGNS</sequence>
<name>A0ABT3SSN8_9GAMM</name>
<dbReference type="SMART" id="SM00942">
    <property type="entry name" value="PriCT_1"/>
    <property type="match status" value="1"/>
</dbReference>
<feature type="domain" description="Primase C-terminal 1" evidence="1">
    <location>
        <begin position="193"/>
        <end position="258"/>
    </location>
</feature>
<keyword evidence="3" id="KW-1185">Reference proteome</keyword>
<proteinExistence type="predicted"/>
<dbReference type="EMBL" id="SHNP01000002">
    <property type="protein sequence ID" value="MCX2972993.1"/>
    <property type="molecule type" value="Genomic_DNA"/>
</dbReference>
<dbReference type="Pfam" id="PF13148">
    <property type="entry name" value="DUF3987"/>
    <property type="match status" value="1"/>
</dbReference>
<evidence type="ECO:0000313" key="3">
    <source>
        <dbReference type="Proteomes" id="UP001143307"/>
    </source>
</evidence>
<protein>
    <submittedName>
        <fullName evidence="2">DUF3987 domain-containing protein</fullName>
    </submittedName>
</protein>
<evidence type="ECO:0000313" key="2">
    <source>
        <dbReference type="EMBL" id="MCX2972993.1"/>
    </source>
</evidence>
<accession>A0ABT3SSN8</accession>
<dbReference type="Pfam" id="PF08708">
    <property type="entry name" value="PriCT_1"/>
    <property type="match status" value="1"/>
</dbReference>
<gene>
    <name evidence="2" type="ORF">EYC87_05265</name>
</gene>
<dbReference type="RefSeq" id="WP_279251956.1">
    <property type="nucleotide sequence ID" value="NZ_SHNP01000002.1"/>
</dbReference>
<reference evidence="2" key="1">
    <citation type="submission" date="2019-02" db="EMBL/GenBank/DDBJ databases">
        <authorList>
            <person name="Li S.-H."/>
        </authorList>
    </citation>
    <scope>NUCLEOTIDE SEQUENCE</scope>
    <source>
        <strain evidence="2">IMCC8485</strain>
    </source>
</reference>
<dbReference type="InterPro" id="IPR014820">
    <property type="entry name" value="PriCT_1"/>
</dbReference>
<organism evidence="2 3">
    <name type="scientific">Candidatus Seongchinamella marina</name>
    <dbReference type="NCBI Taxonomy" id="2518990"/>
    <lineage>
        <taxon>Bacteria</taxon>
        <taxon>Pseudomonadati</taxon>
        <taxon>Pseudomonadota</taxon>
        <taxon>Gammaproteobacteria</taxon>
        <taxon>Cellvibrionales</taxon>
        <taxon>Halieaceae</taxon>
        <taxon>Seongchinamella</taxon>
    </lineage>
</organism>